<accession>A0ACB7Z793</accession>
<protein>
    <submittedName>
        <fullName evidence="1">Uncharacterized protein</fullName>
    </submittedName>
</protein>
<name>A0ACB7Z793_9ERIC</name>
<evidence type="ECO:0000313" key="1">
    <source>
        <dbReference type="EMBL" id="KAH7861773.1"/>
    </source>
</evidence>
<keyword evidence="2" id="KW-1185">Reference proteome</keyword>
<dbReference type="EMBL" id="CM037154">
    <property type="protein sequence ID" value="KAH7861773.1"/>
    <property type="molecule type" value="Genomic_DNA"/>
</dbReference>
<organism evidence="1 2">
    <name type="scientific">Vaccinium darrowii</name>
    <dbReference type="NCBI Taxonomy" id="229202"/>
    <lineage>
        <taxon>Eukaryota</taxon>
        <taxon>Viridiplantae</taxon>
        <taxon>Streptophyta</taxon>
        <taxon>Embryophyta</taxon>
        <taxon>Tracheophyta</taxon>
        <taxon>Spermatophyta</taxon>
        <taxon>Magnoliopsida</taxon>
        <taxon>eudicotyledons</taxon>
        <taxon>Gunneridae</taxon>
        <taxon>Pentapetalae</taxon>
        <taxon>asterids</taxon>
        <taxon>Ericales</taxon>
        <taxon>Ericaceae</taxon>
        <taxon>Vaccinioideae</taxon>
        <taxon>Vaccinieae</taxon>
        <taxon>Vaccinium</taxon>
    </lineage>
</organism>
<evidence type="ECO:0000313" key="2">
    <source>
        <dbReference type="Proteomes" id="UP000828048"/>
    </source>
</evidence>
<comment type="caution">
    <text evidence="1">The sequence shown here is derived from an EMBL/GenBank/DDBJ whole genome shotgun (WGS) entry which is preliminary data.</text>
</comment>
<proteinExistence type="predicted"/>
<sequence>MAIGIEYDVAKYTGEEEEEEEEEREIWVKHYCSSHQILLVGEGDFSFSLSLADSFGSASNILATSLDSYDMLIEKYKQVKLNLEKLKLLGASILHEVDATNMKLHTDLKMRKFDRIIFNFPHAGFHGKEDSIHLIKKHRRVVHGFFRNASGMLRANGEIHVNHKTTTPFNRWNLEKLASQTSLALTERVEFKAEDYPGYSNKRGAGPKSDDPFPLGECSTYKFVFSPHAKKMSKVLWSSDTAPITFQELGTPIDTVRLPIIPYEFGQPRTNFPVYANYILGYVDSPQTVCLRNDCSRIFQRYFSHVRETFGRNDCDVYNSVHEALNLGFATYMAEAPGRDLNGYVILLEELHRASVSRLAWLERMLVSDHQW</sequence>
<dbReference type="Proteomes" id="UP000828048">
    <property type="component" value="Chromosome 4"/>
</dbReference>
<gene>
    <name evidence="1" type="ORF">Vadar_030771</name>
</gene>
<reference evidence="1 2" key="1">
    <citation type="journal article" date="2021" name="Hortic Res">
        <title>High-quality reference genome and annotation aids understanding of berry development for evergreen blueberry (Vaccinium darrowii).</title>
        <authorList>
            <person name="Yu J."/>
            <person name="Hulse-Kemp A.M."/>
            <person name="Babiker E."/>
            <person name="Staton M."/>
        </authorList>
    </citation>
    <scope>NUCLEOTIDE SEQUENCE [LARGE SCALE GENOMIC DNA]</scope>
    <source>
        <strain evidence="2">cv. NJ 8807/NJ 8810</strain>
        <tissue evidence="1">Young leaf</tissue>
    </source>
</reference>